<gene>
    <name evidence="1" type="ORF">RPERSI_LOCUS931</name>
</gene>
<sequence length="389" mass="42597">MDNFPNIGASGEDADNFVDSFEDFTEGTTENNPDLDGSNDEFAEFEDATFEPATDLPEQSSGSTLNNLNFDSMDNKSLTEALCQVLDNIFPVTNTTPFNEHSTNVSGDKGLASVFITPTSLEIWKQISDESDKQLFQWKRSIIRKEFYSNLGITIDALEDMKSKYIVNSTTTITSVTLPSKPINPIPTSNKAVTLSAPVSRSSTPDSTHNNLSSSSHGNLPKQKISQTQVDEPKQLDIGLARMLCSISEETLQTFTNVQLRNIKSELLSLSSQTSDALTFWLDQREQTIMDSETYNQMIECLVGHAQKIRDGGGIGNQAKIGWNSRGIKLMKKGSGTVASGLASLSLPFKKQRNQSSQTNSPVTSTSIVADVFKNNGGSNDVYERPLSM</sequence>
<reference evidence="1" key="1">
    <citation type="submission" date="2021-06" db="EMBL/GenBank/DDBJ databases">
        <authorList>
            <person name="Kallberg Y."/>
            <person name="Tangrot J."/>
            <person name="Rosling A."/>
        </authorList>
    </citation>
    <scope>NUCLEOTIDE SEQUENCE</scope>
    <source>
        <strain evidence="1">MA461A</strain>
    </source>
</reference>
<proteinExistence type="predicted"/>
<evidence type="ECO:0000313" key="1">
    <source>
        <dbReference type="EMBL" id="CAG8479728.1"/>
    </source>
</evidence>
<comment type="caution">
    <text evidence="1">The sequence shown here is derived from an EMBL/GenBank/DDBJ whole genome shotgun (WGS) entry which is preliminary data.</text>
</comment>
<dbReference type="Proteomes" id="UP000789920">
    <property type="component" value="Unassembled WGS sequence"/>
</dbReference>
<dbReference type="EMBL" id="CAJVQC010000754">
    <property type="protein sequence ID" value="CAG8479728.1"/>
    <property type="molecule type" value="Genomic_DNA"/>
</dbReference>
<accession>A0ACA9KKW6</accession>
<protein>
    <submittedName>
        <fullName evidence="1">6687_t:CDS:1</fullName>
    </submittedName>
</protein>
<name>A0ACA9KKW6_9GLOM</name>
<organism evidence="1 2">
    <name type="scientific">Racocetra persica</name>
    <dbReference type="NCBI Taxonomy" id="160502"/>
    <lineage>
        <taxon>Eukaryota</taxon>
        <taxon>Fungi</taxon>
        <taxon>Fungi incertae sedis</taxon>
        <taxon>Mucoromycota</taxon>
        <taxon>Glomeromycotina</taxon>
        <taxon>Glomeromycetes</taxon>
        <taxon>Diversisporales</taxon>
        <taxon>Gigasporaceae</taxon>
        <taxon>Racocetra</taxon>
    </lineage>
</organism>
<keyword evidence="2" id="KW-1185">Reference proteome</keyword>
<evidence type="ECO:0000313" key="2">
    <source>
        <dbReference type="Proteomes" id="UP000789920"/>
    </source>
</evidence>